<name>A0A420XLZ2_9ACTN</name>
<proteinExistence type="predicted"/>
<dbReference type="RefSeq" id="WP_121193962.1">
    <property type="nucleotide sequence ID" value="NZ_RBWV01000013.1"/>
</dbReference>
<dbReference type="Proteomes" id="UP000281955">
    <property type="component" value="Unassembled WGS sequence"/>
</dbReference>
<keyword evidence="1" id="KW-1133">Transmembrane helix</keyword>
<dbReference type="EMBL" id="RBWV01000013">
    <property type="protein sequence ID" value="RKS72408.1"/>
    <property type="molecule type" value="Genomic_DNA"/>
</dbReference>
<dbReference type="OrthoDB" id="4955106at2"/>
<feature type="transmembrane region" description="Helical" evidence="1">
    <location>
        <begin position="20"/>
        <end position="40"/>
    </location>
</feature>
<evidence type="ECO:0000313" key="2">
    <source>
        <dbReference type="EMBL" id="RKS72408.1"/>
    </source>
</evidence>
<protein>
    <submittedName>
        <fullName evidence="2">Uncharacterized protein</fullName>
    </submittedName>
</protein>
<keyword evidence="1" id="KW-0812">Transmembrane</keyword>
<comment type="caution">
    <text evidence="2">The sequence shown here is derived from an EMBL/GenBank/DDBJ whole genome shotgun (WGS) entry which is preliminary data.</text>
</comment>
<accession>A0A420XLZ2</accession>
<reference evidence="2 3" key="1">
    <citation type="submission" date="2018-10" db="EMBL/GenBank/DDBJ databases">
        <title>Genomic Encyclopedia of Archaeal and Bacterial Type Strains, Phase II (KMG-II): from individual species to whole genera.</title>
        <authorList>
            <person name="Goeker M."/>
        </authorList>
    </citation>
    <scope>NUCLEOTIDE SEQUENCE [LARGE SCALE GENOMIC DNA]</scope>
    <source>
        <strain evidence="2 3">RP-AC37</strain>
    </source>
</reference>
<gene>
    <name evidence="2" type="ORF">CLV35_2652</name>
</gene>
<organism evidence="2 3">
    <name type="scientific">Motilibacter peucedani</name>
    <dbReference type="NCBI Taxonomy" id="598650"/>
    <lineage>
        <taxon>Bacteria</taxon>
        <taxon>Bacillati</taxon>
        <taxon>Actinomycetota</taxon>
        <taxon>Actinomycetes</taxon>
        <taxon>Motilibacterales</taxon>
        <taxon>Motilibacteraceae</taxon>
        <taxon>Motilibacter</taxon>
    </lineage>
</organism>
<evidence type="ECO:0000313" key="3">
    <source>
        <dbReference type="Proteomes" id="UP000281955"/>
    </source>
</evidence>
<dbReference type="InParanoid" id="A0A420XLZ2"/>
<dbReference type="AlphaFoldDB" id="A0A420XLZ2"/>
<evidence type="ECO:0000256" key="1">
    <source>
        <dbReference type="SAM" id="Phobius"/>
    </source>
</evidence>
<keyword evidence="1" id="KW-0472">Membrane</keyword>
<keyword evidence="3" id="KW-1185">Reference proteome</keyword>
<sequence>MSTVAALGPYDGLSVGFSLLFTLAVVVVLAVGALLVVSLVRNVRVLRRAGVSPFTLQSQVALRYLRGGPPDSLEGRLAELESMELRGLITSDERASARARLLGTL</sequence>